<dbReference type="SUPFAM" id="SSF81383">
    <property type="entry name" value="F-box domain"/>
    <property type="match status" value="1"/>
</dbReference>
<sequence>MAEMLFETELSDITYWLCIPARSQGHLPPSCRLQHPHRNNIVTIHSLPPEIHRNIYSFVGDIIDIISLGLTSRYFWSISSEYVEDYYTPNVGSWAGMHLICVGDGVQPGDYPPGLFAAQELAALNQQRCPDNENEPFTLHSFASPAVSKIYSGDTSLKSNELVNLCAVRGIDKDPAYSFIKPHLIDSYTPRFAVNQHWVLRNLTTNQFVRSEVIAPYRGYARGPFIGGGIGFGQVLVSRICWSTSPSTDIEDVTNITRGVWAGHRFDIVTRSRHEAQTRGEKWYDVSWEIASETGRIWEARYGPEWREHLHFRFENPDVR</sequence>
<proteinExistence type="predicted"/>
<gene>
    <name evidence="1" type="ORF">EKO27_g8241</name>
</gene>
<keyword evidence="2" id="KW-1185">Reference proteome</keyword>
<organism evidence="1 2">
    <name type="scientific">Xylaria grammica</name>
    <dbReference type="NCBI Taxonomy" id="363999"/>
    <lineage>
        <taxon>Eukaryota</taxon>
        <taxon>Fungi</taxon>
        <taxon>Dikarya</taxon>
        <taxon>Ascomycota</taxon>
        <taxon>Pezizomycotina</taxon>
        <taxon>Sordariomycetes</taxon>
        <taxon>Xylariomycetidae</taxon>
        <taxon>Xylariales</taxon>
        <taxon>Xylariaceae</taxon>
        <taxon>Xylaria</taxon>
    </lineage>
</organism>
<dbReference type="Proteomes" id="UP000286045">
    <property type="component" value="Unassembled WGS sequence"/>
</dbReference>
<reference evidence="1 2" key="1">
    <citation type="submission" date="2018-12" db="EMBL/GenBank/DDBJ databases">
        <title>Draft genome sequence of Xylaria grammica IHI A82.</title>
        <authorList>
            <person name="Buettner E."/>
            <person name="Kellner H."/>
        </authorList>
    </citation>
    <scope>NUCLEOTIDE SEQUENCE [LARGE SCALE GENOMIC DNA]</scope>
    <source>
        <strain evidence="1 2">IHI A82</strain>
    </source>
</reference>
<evidence type="ECO:0008006" key="3">
    <source>
        <dbReference type="Google" id="ProtNLM"/>
    </source>
</evidence>
<evidence type="ECO:0000313" key="2">
    <source>
        <dbReference type="Proteomes" id="UP000286045"/>
    </source>
</evidence>
<accession>A0A439CXD0</accession>
<name>A0A439CXD0_9PEZI</name>
<dbReference type="InterPro" id="IPR036047">
    <property type="entry name" value="F-box-like_dom_sf"/>
</dbReference>
<protein>
    <recommendedName>
        <fullName evidence="3">F-box domain-containing protein</fullName>
    </recommendedName>
</protein>
<comment type="caution">
    <text evidence="1">The sequence shown here is derived from an EMBL/GenBank/DDBJ whole genome shotgun (WGS) entry which is preliminary data.</text>
</comment>
<dbReference type="AlphaFoldDB" id="A0A439CXD0"/>
<evidence type="ECO:0000313" key="1">
    <source>
        <dbReference type="EMBL" id="RWA06863.1"/>
    </source>
</evidence>
<dbReference type="CDD" id="cd09917">
    <property type="entry name" value="F-box_SF"/>
    <property type="match status" value="1"/>
</dbReference>
<dbReference type="EMBL" id="RYZI01000301">
    <property type="protein sequence ID" value="RWA06863.1"/>
    <property type="molecule type" value="Genomic_DNA"/>
</dbReference>